<organism evidence="3 4">
    <name type="scientific">Luteibaculum oceani</name>
    <dbReference type="NCBI Taxonomy" id="1294296"/>
    <lineage>
        <taxon>Bacteria</taxon>
        <taxon>Pseudomonadati</taxon>
        <taxon>Bacteroidota</taxon>
        <taxon>Flavobacteriia</taxon>
        <taxon>Flavobacteriales</taxon>
        <taxon>Luteibaculaceae</taxon>
        <taxon>Luteibaculum</taxon>
    </lineage>
</organism>
<evidence type="ECO:0000313" key="3">
    <source>
        <dbReference type="EMBL" id="TXC76047.1"/>
    </source>
</evidence>
<dbReference type="RefSeq" id="WP_147015285.1">
    <property type="nucleotide sequence ID" value="NZ_VORB01000011.1"/>
</dbReference>
<dbReference type="PROSITE" id="PS50943">
    <property type="entry name" value="HTH_CROC1"/>
    <property type="match status" value="1"/>
</dbReference>
<dbReference type="OrthoDB" id="8690238at2"/>
<dbReference type="CDD" id="cd00093">
    <property type="entry name" value="HTH_XRE"/>
    <property type="match status" value="1"/>
</dbReference>
<comment type="caution">
    <text evidence="3">The sequence shown here is derived from an EMBL/GenBank/DDBJ whole genome shotgun (WGS) entry which is preliminary data.</text>
</comment>
<dbReference type="Pfam" id="PF01381">
    <property type="entry name" value="HTH_3"/>
    <property type="match status" value="1"/>
</dbReference>
<dbReference type="EMBL" id="VORB01000011">
    <property type="protein sequence ID" value="TXC76047.1"/>
    <property type="molecule type" value="Genomic_DNA"/>
</dbReference>
<proteinExistence type="predicted"/>
<dbReference type="AlphaFoldDB" id="A0A5C6US40"/>
<dbReference type="SMART" id="SM00530">
    <property type="entry name" value="HTH_XRE"/>
    <property type="match status" value="1"/>
</dbReference>
<dbReference type="InterPro" id="IPR010982">
    <property type="entry name" value="Lambda_DNA-bd_dom_sf"/>
</dbReference>
<dbReference type="InterPro" id="IPR001387">
    <property type="entry name" value="Cro/C1-type_HTH"/>
</dbReference>
<protein>
    <submittedName>
        <fullName evidence="3">Helix-turn-helix domain-containing protein</fullName>
    </submittedName>
</protein>
<accession>A0A5C6US40</accession>
<gene>
    <name evidence="3" type="ORF">FRX97_11070</name>
</gene>
<dbReference type="Gene3D" id="1.10.260.40">
    <property type="entry name" value="lambda repressor-like DNA-binding domains"/>
    <property type="match status" value="1"/>
</dbReference>
<sequence>MSLAYKSDKEIIEAIANYIKQRRLAKNITQQQLADDAGLNRWTISQAENGEALNTRSLIQILRALDALSLLNQFEWKEEISPLEYAKLKKQERQRARPEKGNEGKEDLGW</sequence>
<evidence type="ECO:0000259" key="2">
    <source>
        <dbReference type="PROSITE" id="PS50943"/>
    </source>
</evidence>
<dbReference type="SUPFAM" id="SSF47413">
    <property type="entry name" value="lambda repressor-like DNA-binding domains"/>
    <property type="match status" value="1"/>
</dbReference>
<dbReference type="GO" id="GO:0003677">
    <property type="term" value="F:DNA binding"/>
    <property type="evidence" value="ECO:0007669"/>
    <property type="project" value="InterPro"/>
</dbReference>
<reference evidence="3 4" key="1">
    <citation type="submission" date="2019-08" db="EMBL/GenBank/DDBJ databases">
        <title>Genome of Luteibaculum oceani JCM 18817.</title>
        <authorList>
            <person name="Bowman J.P."/>
        </authorList>
    </citation>
    <scope>NUCLEOTIDE SEQUENCE [LARGE SCALE GENOMIC DNA]</scope>
    <source>
        <strain evidence="3 4">JCM 18817</strain>
    </source>
</reference>
<dbReference type="Proteomes" id="UP000321168">
    <property type="component" value="Unassembled WGS sequence"/>
</dbReference>
<feature type="region of interest" description="Disordered" evidence="1">
    <location>
        <begin position="87"/>
        <end position="110"/>
    </location>
</feature>
<feature type="domain" description="HTH cro/C1-type" evidence="2">
    <location>
        <begin position="19"/>
        <end position="71"/>
    </location>
</feature>
<keyword evidence="4" id="KW-1185">Reference proteome</keyword>
<evidence type="ECO:0000313" key="4">
    <source>
        <dbReference type="Proteomes" id="UP000321168"/>
    </source>
</evidence>
<evidence type="ECO:0000256" key="1">
    <source>
        <dbReference type="SAM" id="MobiDB-lite"/>
    </source>
</evidence>
<name>A0A5C6US40_9FLAO</name>